<feature type="compositionally biased region" description="Basic and acidic residues" evidence="1">
    <location>
        <begin position="268"/>
        <end position="280"/>
    </location>
</feature>
<keyword evidence="3" id="KW-1185">Reference proteome</keyword>
<reference evidence="2 3" key="1">
    <citation type="submission" date="2014-06" db="EMBL/GenBank/DDBJ databases">
        <title>Evolutionary Origins and Diversification of the Mycorrhizal Mutualists.</title>
        <authorList>
            <consortium name="DOE Joint Genome Institute"/>
            <consortium name="Mycorrhizal Genomics Consortium"/>
            <person name="Kohler A."/>
            <person name="Kuo A."/>
            <person name="Nagy L.G."/>
            <person name="Floudas D."/>
            <person name="Copeland A."/>
            <person name="Barry K.W."/>
            <person name="Cichocki N."/>
            <person name="Veneault-Fourrey C."/>
            <person name="LaButti K."/>
            <person name="Lindquist E.A."/>
            <person name="Lipzen A."/>
            <person name="Lundell T."/>
            <person name="Morin E."/>
            <person name="Murat C."/>
            <person name="Riley R."/>
            <person name="Ohm R."/>
            <person name="Sun H."/>
            <person name="Tunlid A."/>
            <person name="Henrissat B."/>
            <person name="Grigoriev I.V."/>
            <person name="Hibbett D.S."/>
            <person name="Martin F."/>
        </authorList>
    </citation>
    <scope>NUCLEOTIDE SEQUENCE [LARGE SCALE GENOMIC DNA]</scope>
    <source>
        <strain evidence="2 3">SS14</strain>
    </source>
</reference>
<feature type="region of interest" description="Disordered" evidence="1">
    <location>
        <begin position="98"/>
        <end position="164"/>
    </location>
</feature>
<dbReference type="AlphaFoldDB" id="A0A0C9U241"/>
<accession>A0A0C9U241</accession>
<sequence>MDYRYPITEEQLALFLDAVKSLPIPVNEVPPPIIEEVPMPSTSKNPTILVMNQALIVEVIKLNASNVTEYEEWKEQWYSKEEEAKQRAEAVARKAEEAAKAAAKNADKEDEHVMDVNSEGENEVDQDNTLKSKSKSKRKKSHPIVESESEEETEEVKAKGGEGEGKGKGLPINYVGCPGVPVHKICKGCIVPESAKYQRPCVANVQMDVNDQIFSVRVKYHCFIHLMRNNVCLFTCEDEADFIMLEATNDEELQVKLKKLCNEQDTFQKQKDKEKAERNKGTGNNAKVGTNVKASGSTLKSSK</sequence>
<dbReference type="HOGENOM" id="CLU_992314_0_0_1"/>
<evidence type="ECO:0000256" key="1">
    <source>
        <dbReference type="SAM" id="MobiDB-lite"/>
    </source>
</evidence>
<proteinExistence type="predicted"/>
<evidence type="ECO:0000313" key="3">
    <source>
        <dbReference type="Proteomes" id="UP000054279"/>
    </source>
</evidence>
<evidence type="ECO:0000313" key="2">
    <source>
        <dbReference type="EMBL" id="KIJ28189.1"/>
    </source>
</evidence>
<dbReference type="EMBL" id="KN837313">
    <property type="protein sequence ID" value="KIJ28189.1"/>
    <property type="molecule type" value="Genomic_DNA"/>
</dbReference>
<dbReference type="Proteomes" id="UP000054279">
    <property type="component" value="Unassembled WGS sequence"/>
</dbReference>
<feature type="compositionally biased region" description="Basic and acidic residues" evidence="1">
    <location>
        <begin position="155"/>
        <end position="164"/>
    </location>
</feature>
<feature type="compositionally biased region" description="Basic residues" evidence="1">
    <location>
        <begin position="132"/>
        <end position="142"/>
    </location>
</feature>
<feature type="compositionally biased region" description="Polar residues" evidence="1">
    <location>
        <begin position="281"/>
        <end position="303"/>
    </location>
</feature>
<name>A0A0C9U241_SPHS4</name>
<organism evidence="2 3">
    <name type="scientific">Sphaerobolus stellatus (strain SS14)</name>
    <dbReference type="NCBI Taxonomy" id="990650"/>
    <lineage>
        <taxon>Eukaryota</taxon>
        <taxon>Fungi</taxon>
        <taxon>Dikarya</taxon>
        <taxon>Basidiomycota</taxon>
        <taxon>Agaricomycotina</taxon>
        <taxon>Agaricomycetes</taxon>
        <taxon>Phallomycetidae</taxon>
        <taxon>Geastrales</taxon>
        <taxon>Sphaerobolaceae</taxon>
        <taxon>Sphaerobolus</taxon>
    </lineage>
</organism>
<gene>
    <name evidence="2" type="ORF">M422DRAFT_270592</name>
</gene>
<feature type="compositionally biased region" description="Basic and acidic residues" evidence="1">
    <location>
        <begin position="98"/>
        <end position="114"/>
    </location>
</feature>
<protein>
    <submittedName>
        <fullName evidence="2">Uncharacterized protein</fullName>
    </submittedName>
</protein>
<feature type="region of interest" description="Disordered" evidence="1">
    <location>
        <begin position="268"/>
        <end position="303"/>
    </location>
</feature>